<feature type="compositionally biased region" description="Basic and acidic residues" evidence="6">
    <location>
        <begin position="985"/>
        <end position="1012"/>
    </location>
</feature>
<evidence type="ECO:0000256" key="4">
    <source>
        <dbReference type="ARBA" id="ARBA00023187"/>
    </source>
</evidence>
<dbReference type="SUPFAM" id="SSF48371">
    <property type="entry name" value="ARM repeat"/>
    <property type="match status" value="1"/>
</dbReference>
<dbReference type="Proteomes" id="UP000735302">
    <property type="component" value="Unassembled WGS sequence"/>
</dbReference>
<evidence type="ECO:0000256" key="6">
    <source>
        <dbReference type="SAM" id="MobiDB-lite"/>
    </source>
</evidence>
<dbReference type="PANTHER" id="PTHR18034:SF3">
    <property type="entry name" value="PRE-MRNA-SPLICING FACTOR CWC22 HOMOLOG"/>
    <property type="match status" value="1"/>
</dbReference>
<dbReference type="PROSITE" id="PS51366">
    <property type="entry name" value="MI"/>
    <property type="match status" value="1"/>
</dbReference>
<dbReference type="EMBL" id="BLXT01001803">
    <property type="protein sequence ID" value="GFN87820.1"/>
    <property type="molecule type" value="Genomic_DNA"/>
</dbReference>
<dbReference type="SMART" id="SM00544">
    <property type="entry name" value="MA3"/>
    <property type="match status" value="1"/>
</dbReference>
<feature type="compositionally biased region" description="Basic and acidic residues" evidence="6">
    <location>
        <begin position="697"/>
        <end position="826"/>
    </location>
</feature>
<gene>
    <name evidence="8" type="ORF">PoB_001432600</name>
</gene>
<evidence type="ECO:0000256" key="5">
    <source>
        <dbReference type="ARBA" id="ARBA00023242"/>
    </source>
</evidence>
<keyword evidence="3" id="KW-0507">mRNA processing</keyword>
<feature type="region of interest" description="Disordered" evidence="6">
    <location>
        <begin position="232"/>
        <end position="267"/>
    </location>
</feature>
<evidence type="ECO:0000313" key="9">
    <source>
        <dbReference type="Proteomes" id="UP000735302"/>
    </source>
</evidence>
<feature type="compositionally biased region" description="Low complexity" evidence="6">
    <location>
        <begin position="960"/>
        <end position="984"/>
    </location>
</feature>
<dbReference type="GO" id="GO:0071013">
    <property type="term" value="C:catalytic step 2 spliceosome"/>
    <property type="evidence" value="ECO:0007669"/>
    <property type="project" value="TreeGrafter"/>
</dbReference>
<feature type="compositionally biased region" description="Acidic residues" evidence="6">
    <location>
        <begin position="510"/>
        <end position="521"/>
    </location>
</feature>
<evidence type="ECO:0000259" key="7">
    <source>
        <dbReference type="PROSITE" id="PS51366"/>
    </source>
</evidence>
<dbReference type="Pfam" id="PF02847">
    <property type="entry name" value="MA3"/>
    <property type="match status" value="1"/>
</dbReference>
<protein>
    <submittedName>
        <fullName evidence="8">Pre-mRNA-splicing factor cwc22-like protein</fullName>
    </submittedName>
</protein>
<dbReference type="InterPro" id="IPR003891">
    <property type="entry name" value="Initiation_fac_eIF4g_MI"/>
</dbReference>
<feature type="compositionally biased region" description="Basic and acidic residues" evidence="6">
    <location>
        <begin position="649"/>
        <end position="690"/>
    </location>
</feature>
<feature type="compositionally biased region" description="Basic and acidic residues" evidence="6">
    <location>
        <begin position="906"/>
        <end position="916"/>
    </location>
</feature>
<dbReference type="PANTHER" id="PTHR18034">
    <property type="entry name" value="CELL CYCLE CONTROL PROTEIN CWF22-RELATED"/>
    <property type="match status" value="1"/>
</dbReference>
<feature type="region of interest" description="Disordered" evidence="6">
    <location>
        <begin position="483"/>
        <end position="625"/>
    </location>
</feature>
<dbReference type="GO" id="GO:0003723">
    <property type="term" value="F:RNA binding"/>
    <property type="evidence" value="ECO:0007669"/>
    <property type="project" value="TreeGrafter"/>
</dbReference>
<feature type="compositionally biased region" description="Low complexity" evidence="6">
    <location>
        <begin position="934"/>
        <end position="953"/>
    </location>
</feature>
<evidence type="ECO:0000313" key="8">
    <source>
        <dbReference type="EMBL" id="GFN87820.1"/>
    </source>
</evidence>
<dbReference type="InterPro" id="IPR016024">
    <property type="entry name" value="ARM-type_fold"/>
</dbReference>
<proteinExistence type="inferred from homology"/>
<feature type="compositionally biased region" description="Basic and acidic residues" evidence="6">
    <location>
        <begin position="607"/>
        <end position="621"/>
    </location>
</feature>
<evidence type="ECO:0000256" key="2">
    <source>
        <dbReference type="ARBA" id="ARBA00006856"/>
    </source>
</evidence>
<evidence type="ECO:0000256" key="3">
    <source>
        <dbReference type="ARBA" id="ARBA00022664"/>
    </source>
</evidence>
<dbReference type="GO" id="GO:0000398">
    <property type="term" value="P:mRNA splicing, via spliceosome"/>
    <property type="evidence" value="ECO:0007669"/>
    <property type="project" value="TreeGrafter"/>
</dbReference>
<evidence type="ECO:0000256" key="1">
    <source>
        <dbReference type="ARBA" id="ARBA00004123"/>
    </source>
</evidence>
<feature type="region of interest" description="Disordered" evidence="6">
    <location>
        <begin position="642"/>
        <end position="1043"/>
    </location>
</feature>
<dbReference type="InterPro" id="IPR050781">
    <property type="entry name" value="CWC22_splicing_factor"/>
</dbReference>
<feature type="compositionally biased region" description="Basic and acidic residues" evidence="6">
    <location>
        <begin position="1024"/>
        <end position="1036"/>
    </location>
</feature>
<feature type="compositionally biased region" description="Acidic residues" evidence="6">
    <location>
        <begin position="233"/>
        <end position="243"/>
    </location>
</feature>
<feature type="domain" description="MI" evidence="7">
    <location>
        <begin position="278"/>
        <end position="394"/>
    </location>
</feature>
<keyword evidence="5" id="KW-0539">Nucleus</keyword>
<reference evidence="8 9" key="1">
    <citation type="journal article" date="2021" name="Elife">
        <title>Chloroplast acquisition without the gene transfer in kleptoplastic sea slugs, Plakobranchus ocellatus.</title>
        <authorList>
            <person name="Maeda T."/>
            <person name="Takahashi S."/>
            <person name="Yoshida T."/>
            <person name="Shimamura S."/>
            <person name="Takaki Y."/>
            <person name="Nagai Y."/>
            <person name="Toyoda A."/>
            <person name="Suzuki Y."/>
            <person name="Arimoto A."/>
            <person name="Ishii H."/>
            <person name="Satoh N."/>
            <person name="Nishiyama T."/>
            <person name="Hasebe M."/>
            <person name="Maruyama T."/>
            <person name="Minagawa J."/>
            <person name="Obokata J."/>
            <person name="Shigenobu S."/>
        </authorList>
    </citation>
    <scope>NUCLEOTIDE SEQUENCE [LARGE SCALE GENOMIC DNA]</scope>
</reference>
<comment type="similarity">
    <text evidence="2">Belongs to the CWC22 family.</text>
</comment>
<accession>A0AAV3YZQ2</accession>
<comment type="subcellular location">
    <subcellularLocation>
        <location evidence="1">Nucleus</location>
    </subcellularLocation>
</comment>
<keyword evidence="9" id="KW-1185">Reference proteome</keyword>
<dbReference type="Gene3D" id="1.25.40.180">
    <property type="match status" value="1"/>
</dbReference>
<sequence length="1043" mass="118103">MKQQSVLRLTHGAAVSLEAGTRWGGLSLGWHKEQWSVLRLVQGAEAGTRSSSQSKGRHMTGLSVLRLAQGAAVSLKAGTQSSHQSKITAACHRLAHEVLALEILTLLLETPTDDSVEIAIGFLKECGQKLTEVSPRGINSIFERLRNILHEGLVDLRVEYMVEAMFAIRKDGFKDHPAVLPDLDLVEEEEQFTHLLQVEDAIIGEEMLNVFKEDKSFLESEEKYKELKKEILEEGSSDEESEEGSSGSESSESDEEAEERENAEKQKILDQTETNLVALRRTIYLTIQSSLDHNECAHKMLKMELKPGQEVELCNMILDCCAQLRTYEKFFGLLAQRFCQIDKKYIEPFQQIFCEQYETIHRLETNKLRNVAKFFAHMLHTDAISWGVLSVVKLTEEDTTSASRIFLKILFQELSEYLGLLKLNQRLKDPTLAPFFEGIMPRDNPKNTRFSINFFTTIGLGGLTDDLREHLKNVTRKIVQEKQDQAEAELAQKQPSSSSSDDSDSSSSEDNSDSSDSSDSESDSHPNRKKKSTSSSAKARKVSEKSPIKSKHRKDERAEKRAKEKKQSNDMKRKFDREDRSSHDRMDRERLGGKNVSSKDKKRSRSRGKDREMNGRKKASPEKAVGIAARLLSMAQYGDIAQAAGESTSESRRNGTETKKGRDARKDRSADRGRQRRARSSEDEMARDIAGRGGSRQRNDRSESKDGKYRDDQRTKNRGRNDFDERGRDMERDFHAKDSHSWNDTRDFRNREGRDQRNSNRDNVHHEVKDGRERDSRSDRGHNFIEGRRDKDYPDWNRPRDGGRKRIREENGDRRLERPRGGEEMKKRRHDSSSGSSASSGSEASDVDKGRKRKEMQADAKGSKAAKNSVRAGADFKRQHSSPSPSKKKHARMSHPSASPSSSRSSSDKEISERKITIKKRGLSPSKDQKLKKATNSSSSSKQTKSKLLANNNSKKRPRSASSSSDSGSDSESSAASSDDSSSSGDEKISHKTEARARVEKQRRREGEDESRRRGKEMSSAARGRNEKIRGNDSRSRERKVRR</sequence>
<dbReference type="AlphaFoldDB" id="A0AAV3YZQ2"/>
<feature type="compositionally biased region" description="Basic and acidic residues" evidence="6">
    <location>
        <begin position="541"/>
        <end position="592"/>
    </location>
</feature>
<name>A0AAV3YZQ2_9GAST</name>
<keyword evidence="4" id="KW-0508">mRNA splicing</keyword>
<feature type="compositionally biased region" description="Low complexity" evidence="6">
    <location>
        <begin position="833"/>
        <end position="844"/>
    </location>
</feature>
<feature type="compositionally biased region" description="Low complexity" evidence="6">
    <location>
        <begin position="496"/>
        <end position="509"/>
    </location>
</feature>
<organism evidence="8 9">
    <name type="scientific">Plakobranchus ocellatus</name>
    <dbReference type="NCBI Taxonomy" id="259542"/>
    <lineage>
        <taxon>Eukaryota</taxon>
        <taxon>Metazoa</taxon>
        <taxon>Spiralia</taxon>
        <taxon>Lophotrochozoa</taxon>
        <taxon>Mollusca</taxon>
        <taxon>Gastropoda</taxon>
        <taxon>Heterobranchia</taxon>
        <taxon>Euthyneura</taxon>
        <taxon>Panpulmonata</taxon>
        <taxon>Sacoglossa</taxon>
        <taxon>Placobranchoidea</taxon>
        <taxon>Plakobranchidae</taxon>
        <taxon>Plakobranchus</taxon>
    </lineage>
</organism>
<comment type="caution">
    <text evidence="8">The sequence shown here is derived from an EMBL/GenBank/DDBJ whole genome shotgun (WGS) entry which is preliminary data.</text>
</comment>
<feature type="compositionally biased region" description="Low complexity" evidence="6">
    <location>
        <begin position="894"/>
        <end position="905"/>
    </location>
</feature>